<dbReference type="InterPro" id="IPR050196">
    <property type="entry name" value="Cytochrome_P450_Monoox"/>
</dbReference>
<accession>A0ABX7NKD2</accession>
<proteinExistence type="inferred from homology"/>
<gene>
    <name evidence="8" type="ORF">JY651_26370</name>
</gene>
<dbReference type="InterPro" id="IPR017972">
    <property type="entry name" value="Cyt_P450_CS"/>
</dbReference>
<dbReference type="PANTHER" id="PTHR24291:SF50">
    <property type="entry name" value="BIFUNCTIONAL ALBAFLAVENONE MONOOXYGENASE_TERPENE SYNTHASE"/>
    <property type="match status" value="1"/>
</dbReference>
<dbReference type="PRINTS" id="PR00463">
    <property type="entry name" value="EP450I"/>
</dbReference>
<dbReference type="PANTHER" id="PTHR24291">
    <property type="entry name" value="CYTOCHROME P450 FAMILY 4"/>
    <property type="match status" value="1"/>
</dbReference>
<comment type="similarity">
    <text evidence="1 7">Belongs to the cytochrome P450 family.</text>
</comment>
<name>A0ABX7NKD2_9BACT</name>
<keyword evidence="5 7" id="KW-0408">Iron</keyword>
<evidence type="ECO:0000256" key="1">
    <source>
        <dbReference type="ARBA" id="ARBA00010617"/>
    </source>
</evidence>
<keyword evidence="4 7" id="KW-0560">Oxidoreductase</keyword>
<evidence type="ECO:0000256" key="5">
    <source>
        <dbReference type="ARBA" id="ARBA00023004"/>
    </source>
</evidence>
<dbReference type="Gene3D" id="1.10.630.10">
    <property type="entry name" value="Cytochrome P450"/>
    <property type="match status" value="1"/>
</dbReference>
<protein>
    <submittedName>
        <fullName evidence="8">Cytochrome P450</fullName>
    </submittedName>
</protein>
<sequence length="466" mass="52100">MSTASAPASRAVSAPLPPGPKGELFLGNLRALRRNPLTFFPAQVREYGDVVRLRVGPMSLTLLAHPDHVRHVLQDNARNYNKQTRGFAVVRELLGQGLLTSEGDFWLRQRRLAQPAFHRQRLAGFASTMVKTTEELVQALEPRITSGQPFDVAEDLTHLTLRIAGLTLFGTDLGGDSRAVGDALGRVQTAANERLTQLIPLPRALPLPSHRRFERDAATLDRVVRSIIERRRREGGEHHDLLQMLMEARDEDTGERMSDTQLRDEVLTLLLAGHETTASTLAWTVMLLSQHPGVRRQLEAELSRELAGRVPTVEDIPRLALTRRVVDESLRLYPPAWIFSRAAIQDDVVGGYRIPRGSYVLILPWVLHRHPKLWENADAFDPDRFLAEKERERPRFTFFPFGGGPRQCIGNQFALMELVLVLATLLQRVRFDLAPGHPLAPAPAITLRPRPGVWVTAARAHAVSAG</sequence>
<dbReference type="EMBL" id="CP071090">
    <property type="protein sequence ID" value="QSQ18883.1"/>
    <property type="molecule type" value="Genomic_DNA"/>
</dbReference>
<dbReference type="InterPro" id="IPR036396">
    <property type="entry name" value="Cyt_P450_sf"/>
</dbReference>
<evidence type="ECO:0000256" key="7">
    <source>
        <dbReference type="RuleBase" id="RU000461"/>
    </source>
</evidence>
<evidence type="ECO:0000256" key="3">
    <source>
        <dbReference type="ARBA" id="ARBA00022723"/>
    </source>
</evidence>
<evidence type="ECO:0000256" key="4">
    <source>
        <dbReference type="ARBA" id="ARBA00023002"/>
    </source>
</evidence>
<dbReference type="InterPro" id="IPR002401">
    <property type="entry name" value="Cyt_P450_E_grp-I"/>
</dbReference>
<reference evidence="8 9" key="1">
    <citation type="submission" date="2021-02" db="EMBL/GenBank/DDBJ databases">
        <title>De Novo genome assembly of isolated myxobacteria.</title>
        <authorList>
            <person name="Stevens D.C."/>
        </authorList>
    </citation>
    <scope>NUCLEOTIDE SEQUENCE [LARGE SCALE GENOMIC DNA]</scope>
    <source>
        <strain evidence="9">SCPEA02</strain>
    </source>
</reference>
<keyword evidence="9" id="KW-1185">Reference proteome</keyword>
<keyword evidence="3 7" id="KW-0479">Metal-binding</keyword>
<dbReference type="PRINTS" id="PR00385">
    <property type="entry name" value="P450"/>
</dbReference>
<dbReference type="CDD" id="cd20620">
    <property type="entry name" value="CYP132-like"/>
    <property type="match status" value="1"/>
</dbReference>
<evidence type="ECO:0000313" key="9">
    <source>
        <dbReference type="Proteomes" id="UP000662747"/>
    </source>
</evidence>
<dbReference type="SUPFAM" id="SSF48264">
    <property type="entry name" value="Cytochrome P450"/>
    <property type="match status" value="1"/>
</dbReference>
<evidence type="ECO:0000313" key="8">
    <source>
        <dbReference type="EMBL" id="QSQ18883.1"/>
    </source>
</evidence>
<evidence type="ECO:0000256" key="2">
    <source>
        <dbReference type="ARBA" id="ARBA00022617"/>
    </source>
</evidence>
<dbReference type="RefSeq" id="WP_206720471.1">
    <property type="nucleotide sequence ID" value="NZ_CP071090.1"/>
</dbReference>
<dbReference type="PROSITE" id="PS00086">
    <property type="entry name" value="CYTOCHROME_P450"/>
    <property type="match status" value="1"/>
</dbReference>
<dbReference type="Pfam" id="PF00067">
    <property type="entry name" value="p450"/>
    <property type="match status" value="1"/>
</dbReference>
<keyword evidence="2 7" id="KW-0349">Heme</keyword>
<dbReference type="Proteomes" id="UP000662747">
    <property type="component" value="Chromosome"/>
</dbReference>
<evidence type="ECO:0000256" key="6">
    <source>
        <dbReference type="ARBA" id="ARBA00023033"/>
    </source>
</evidence>
<organism evidence="8 9">
    <name type="scientific">Pyxidicoccus parkwayensis</name>
    <dbReference type="NCBI Taxonomy" id="2813578"/>
    <lineage>
        <taxon>Bacteria</taxon>
        <taxon>Pseudomonadati</taxon>
        <taxon>Myxococcota</taxon>
        <taxon>Myxococcia</taxon>
        <taxon>Myxococcales</taxon>
        <taxon>Cystobacterineae</taxon>
        <taxon>Myxococcaceae</taxon>
        <taxon>Pyxidicoccus</taxon>
    </lineage>
</organism>
<dbReference type="InterPro" id="IPR001128">
    <property type="entry name" value="Cyt_P450"/>
</dbReference>
<keyword evidence="6 7" id="KW-0503">Monooxygenase</keyword>